<dbReference type="InterPro" id="IPR011605">
    <property type="entry name" value="NusB_fam"/>
</dbReference>
<proteinExistence type="inferred from homology"/>
<comment type="caution">
    <text evidence="9">The sequence shown here is derived from an EMBL/GenBank/DDBJ whole genome shotgun (WGS) entry which is preliminary data.</text>
</comment>
<evidence type="ECO:0000313" key="9">
    <source>
        <dbReference type="EMBL" id="GAA0593574.1"/>
    </source>
</evidence>
<dbReference type="PANTHER" id="PTHR11078:SF3">
    <property type="entry name" value="ANTITERMINATION NUSB DOMAIN-CONTAINING PROTEIN"/>
    <property type="match status" value="1"/>
</dbReference>
<feature type="region of interest" description="Disordered" evidence="7">
    <location>
        <begin position="1"/>
        <end position="22"/>
    </location>
</feature>
<keyword evidence="3 6" id="KW-0694">RNA-binding</keyword>
<gene>
    <name evidence="6 9" type="primary">nusB</name>
    <name evidence="9" type="ORF">GCM10009416_34940</name>
</gene>
<keyword evidence="4 6" id="KW-0805">Transcription regulation</keyword>
<dbReference type="EMBL" id="BAAAFZ010000055">
    <property type="protein sequence ID" value="GAA0593574.1"/>
    <property type="molecule type" value="Genomic_DNA"/>
</dbReference>
<dbReference type="SUPFAM" id="SSF48013">
    <property type="entry name" value="NusB-like"/>
    <property type="match status" value="1"/>
</dbReference>
<dbReference type="Pfam" id="PF01029">
    <property type="entry name" value="NusB"/>
    <property type="match status" value="1"/>
</dbReference>
<reference evidence="10" key="1">
    <citation type="journal article" date="2019" name="Int. J. Syst. Evol. Microbiol.">
        <title>The Global Catalogue of Microorganisms (GCM) 10K type strain sequencing project: providing services to taxonomists for standard genome sequencing and annotation.</title>
        <authorList>
            <consortium name="The Broad Institute Genomics Platform"/>
            <consortium name="The Broad Institute Genome Sequencing Center for Infectious Disease"/>
            <person name="Wu L."/>
            <person name="Ma J."/>
        </authorList>
    </citation>
    <scope>NUCLEOTIDE SEQUENCE [LARGE SCALE GENOMIC DNA]</scope>
    <source>
        <strain evidence="10">JCM 9933</strain>
    </source>
</reference>
<dbReference type="NCBIfam" id="TIGR01951">
    <property type="entry name" value="nusB"/>
    <property type="match status" value="1"/>
</dbReference>
<dbReference type="InterPro" id="IPR006027">
    <property type="entry name" value="NusB_RsmB_TIM44"/>
</dbReference>
<dbReference type="Gene3D" id="1.10.940.10">
    <property type="entry name" value="NusB-like"/>
    <property type="match status" value="1"/>
</dbReference>
<comment type="similarity">
    <text evidence="1 6">Belongs to the NusB family.</text>
</comment>
<evidence type="ECO:0000256" key="1">
    <source>
        <dbReference type="ARBA" id="ARBA00005952"/>
    </source>
</evidence>
<feature type="compositionally biased region" description="Basic residues" evidence="7">
    <location>
        <begin position="1"/>
        <end position="10"/>
    </location>
</feature>
<dbReference type="PANTHER" id="PTHR11078">
    <property type="entry name" value="N UTILIZATION SUBSTANCE PROTEIN B-RELATED"/>
    <property type="match status" value="1"/>
</dbReference>
<evidence type="ECO:0000256" key="7">
    <source>
        <dbReference type="SAM" id="MobiDB-lite"/>
    </source>
</evidence>
<evidence type="ECO:0000256" key="5">
    <source>
        <dbReference type="ARBA" id="ARBA00023163"/>
    </source>
</evidence>
<evidence type="ECO:0000256" key="2">
    <source>
        <dbReference type="ARBA" id="ARBA00022814"/>
    </source>
</evidence>
<keyword evidence="10" id="KW-1185">Reference proteome</keyword>
<keyword evidence="5 6" id="KW-0804">Transcription</keyword>
<name>A0ABP3QQB6_9PROT</name>
<comment type="function">
    <text evidence="6">Involved in transcription antitermination. Required for transcription of ribosomal RNA (rRNA) genes. Binds specifically to the boxA antiterminator sequence of the ribosomal RNA (rrn) operons.</text>
</comment>
<protein>
    <recommendedName>
        <fullName evidence="6">Transcription antitermination protein NusB</fullName>
    </recommendedName>
    <alternativeName>
        <fullName evidence="6">Antitermination factor NusB</fullName>
    </alternativeName>
</protein>
<dbReference type="RefSeq" id="WP_343896660.1">
    <property type="nucleotide sequence ID" value="NZ_BAAAFZ010000055.1"/>
</dbReference>
<evidence type="ECO:0000313" key="10">
    <source>
        <dbReference type="Proteomes" id="UP001501588"/>
    </source>
</evidence>
<keyword evidence="2 6" id="KW-0889">Transcription antitermination</keyword>
<dbReference type="HAMAP" id="MF_00073">
    <property type="entry name" value="NusB"/>
    <property type="match status" value="1"/>
</dbReference>
<dbReference type="Proteomes" id="UP001501588">
    <property type="component" value="Unassembled WGS sequence"/>
</dbReference>
<dbReference type="InterPro" id="IPR035926">
    <property type="entry name" value="NusB-like_sf"/>
</dbReference>
<feature type="domain" description="NusB/RsmB/TIM44" evidence="8">
    <location>
        <begin position="22"/>
        <end position="160"/>
    </location>
</feature>
<evidence type="ECO:0000259" key="8">
    <source>
        <dbReference type="Pfam" id="PF01029"/>
    </source>
</evidence>
<sequence length="173" mass="18336">MSGARKHAPRRSSGGGRPRTGARVAAVQALYQSEHSGEAAETVIDQFIRHRLGALPGQDGFEDGRVPEADVPLFAAIVRKAAANGEAVDTVISNHLGVDWPMPRLDPVLRALLRAGAAELMGGAQPPARVVINEYLDIAHGFFSGEEPRFANGVLDAVARSLRPEEFPAAGRA</sequence>
<accession>A0ABP3QQB6</accession>
<evidence type="ECO:0000256" key="6">
    <source>
        <dbReference type="HAMAP-Rule" id="MF_00073"/>
    </source>
</evidence>
<evidence type="ECO:0000256" key="4">
    <source>
        <dbReference type="ARBA" id="ARBA00023015"/>
    </source>
</evidence>
<evidence type="ECO:0000256" key="3">
    <source>
        <dbReference type="ARBA" id="ARBA00022884"/>
    </source>
</evidence>
<organism evidence="9 10">
    <name type="scientific">Craurococcus roseus</name>
    <dbReference type="NCBI Taxonomy" id="77585"/>
    <lineage>
        <taxon>Bacteria</taxon>
        <taxon>Pseudomonadati</taxon>
        <taxon>Pseudomonadota</taxon>
        <taxon>Alphaproteobacteria</taxon>
        <taxon>Acetobacterales</taxon>
        <taxon>Acetobacteraceae</taxon>
        <taxon>Craurococcus</taxon>
    </lineage>
</organism>